<feature type="transmembrane region" description="Helical" evidence="7">
    <location>
        <begin position="21"/>
        <end position="42"/>
    </location>
</feature>
<evidence type="ECO:0000256" key="1">
    <source>
        <dbReference type="ARBA" id="ARBA00004651"/>
    </source>
</evidence>
<dbReference type="PANTHER" id="PTHR30287">
    <property type="entry name" value="MEMBRANE COMPONENT OF PREDICTED ABC SUPERFAMILY METABOLITE UPTAKE TRANSPORTER"/>
    <property type="match status" value="1"/>
</dbReference>
<keyword evidence="5 7" id="KW-0472">Membrane</keyword>
<evidence type="ECO:0000256" key="3">
    <source>
        <dbReference type="ARBA" id="ARBA00022692"/>
    </source>
</evidence>
<feature type="transmembrane region" description="Helical" evidence="7">
    <location>
        <begin position="393"/>
        <end position="414"/>
    </location>
</feature>
<keyword evidence="4 7" id="KW-1133">Transmembrane helix</keyword>
<dbReference type="InterPro" id="IPR003838">
    <property type="entry name" value="ABC3_permease_C"/>
</dbReference>
<sequence length="844" mass="85596">MSNGLAFAQIRSRPSAFLGTFIALLFGAVVIISSGTLLLAAATASPQPVRYRPAPVVVAADQFVGGQQIPDRVRLGTGLADRLAALPEVSEAVADTVFPATATAPGRTAVTLDGQPASSARLLATGAGAAGKVTPRPGQTVLDTRTAKALGVSRGDTVTLTSPAGTGSFEVAGVLTARTPGAWFENAEAGRLSGHPGKADAIAVLPEEGVSTARLAGRVRAAAGSAKVFTGDGRGEVENPGFAPAQENTVGMFGAMGGLSIYVSIFVVANTMSLSISQRRRETALLRGIGARPGHIRRMAAAEATLVAVLAVAAGSAPGYLLARLVFDAMDARHLLPPGTELTFSWLPVAAAALTGLLAAVPGSLIASHRAARSRPAEALSESMLPRRGIGPLRLLLGLVALAGGVVLAVQVLALGGATANKAAPFVLLLFLVSVSLLGPLLARAATEILGVPMRLFGATGELATLNGRARARRLSSAIVPVALVVAFGVTKIGQQTTLAHERSTQSAAALTADRVIEAPGGLPGRVADEVARLPGVRAATGVTEVGLLAGPGRPGAKPGDGSVAGSAFSGSGETLARNLDPQVRSGALSGVRAGGTAGSGDGTVAVDQRVADRAGTGVGRRITLWLGDGTVVRPVVAATYSRGLGVGEVLLPRATVAGHLTRQLDDRILVRADSGGGGARLDQELRTVAGASPGATVRTDAAFAEARNAADESFTWLEFMALSMIAGFAGITAANTLAMVTFEQLREVSMLRLIGTSVRTVRRTVRLEALTVALTGLAAGLTIALVTLTPLVEDSTGAAFPYLPPQLLLLVGAGTVALSLLATGIPLRLLLRVRPVEGVTRRS</sequence>
<evidence type="ECO:0000256" key="5">
    <source>
        <dbReference type="ARBA" id="ARBA00023136"/>
    </source>
</evidence>
<dbReference type="Proteomes" id="UP001344251">
    <property type="component" value="Chromosome"/>
</dbReference>
<reference evidence="9 10" key="1">
    <citation type="submission" date="2022-10" db="EMBL/GenBank/DDBJ databases">
        <title>The complete genomes of actinobacterial strains from the NBC collection.</title>
        <authorList>
            <person name="Joergensen T.S."/>
            <person name="Alvarez Arevalo M."/>
            <person name="Sterndorff E.B."/>
            <person name="Faurdal D."/>
            <person name="Vuksanovic O."/>
            <person name="Mourched A.-S."/>
            <person name="Charusanti P."/>
            <person name="Shaw S."/>
            <person name="Blin K."/>
            <person name="Weber T."/>
        </authorList>
    </citation>
    <scope>NUCLEOTIDE SEQUENCE [LARGE SCALE GENOMIC DNA]</scope>
    <source>
        <strain evidence="9 10">NBC 01774</strain>
    </source>
</reference>
<organism evidence="9 10">
    <name type="scientific">Streptomyces decoyicus</name>
    <dbReference type="NCBI Taxonomy" id="249567"/>
    <lineage>
        <taxon>Bacteria</taxon>
        <taxon>Bacillati</taxon>
        <taxon>Actinomycetota</taxon>
        <taxon>Actinomycetes</taxon>
        <taxon>Kitasatosporales</taxon>
        <taxon>Streptomycetaceae</taxon>
        <taxon>Streptomyces</taxon>
    </lineage>
</organism>
<evidence type="ECO:0000313" key="10">
    <source>
        <dbReference type="Proteomes" id="UP001344251"/>
    </source>
</evidence>
<evidence type="ECO:0000313" key="9">
    <source>
        <dbReference type="EMBL" id="WSB68478.1"/>
    </source>
</evidence>
<feature type="transmembrane region" description="Helical" evidence="7">
    <location>
        <begin position="250"/>
        <end position="272"/>
    </location>
</feature>
<feature type="transmembrane region" description="Helical" evidence="7">
    <location>
        <begin position="343"/>
        <end position="367"/>
    </location>
</feature>
<feature type="transmembrane region" description="Helical" evidence="7">
    <location>
        <begin position="426"/>
        <end position="446"/>
    </location>
</feature>
<feature type="transmembrane region" description="Helical" evidence="7">
    <location>
        <begin position="770"/>
        <end position="789"/>
    </location>
</feature>
<feature type="compositionally biased region" description="Low complexity" evidence="6">
    <location>
        <begin position="560"/>
        <end position="569"/>
    </location>
</feature>
<evidence type="ECO:0000256" key="2">
    <source>
        <dbReference type="ARBA" id="ARBA00022475"/>
    </source>
</evidence>
<dbReference type="PANTHER" id="PTHR30287:SF1">
    <property type="entry name" value="INNER MEMBRANE PROTEIN"/>
    <property type="match status" value="1"/>
</dbReference>
<feature type="transmembrane region" description="Helical" evidence="7">
    <location>
        <begin position="300"/>
        <end position="323"/>
    </location>
</feature>
<gene>
    <name evidence="9" type="ORF">OG863_11205</name>
</gene>
<accession>A0ABZ1FEK0</accession>
<feature type="region of interest" description="Disordered" evidence="6">
    <location>
        <begin position="550"/>
        <end position="569"/>
    </location>
</feature>
<keyword evidence="2" id="KW-1003">Cell membrane</keyword>
<feature type="domain" description="ABC3 transporter permease C-terminal" evidence="8">
    <location>
        <begin position="721"/>
        <end position="834"/>
    </location>
</feature>
<dbReference type="RefSeq" id="WP_326617963.1">
    <property type="nucleotide sequence ID" value="NZ_CP109106.1"/>
</dbReference>
<evidence type="ECO:0000259" key="8">
    <source>
        <dbReference type="Pfam" id="PF02687"/>
    </source>
</evidence>
<dbReference type="EMBL" id="CP109106">
    <property type="protein sequence ID" value="WSB68478.1"/>
    <property type="molecule type" value="Genomic_DNA"/>
</dbReference>
<evidence type="ECO:0000256" key="4">
    <source>
        <dbReference type="ARBA" id="ARBA00022989"/>
    </source>
</evidence>
<feature type="transmembrane region" description="Helical" evidence="7">
    <location>
        <begin position="720"/>
        <end position="743"/>
    </location>
</feature>
<keyword evidence="3 7" id="KW-0812">Transmembrane</keyword>
<feature type="transmembrane region" description="Helical" evidence="7">
    <location>
        <begin position="475"/>
        <end position="494"/>
    </location>
</feature>
<evidence type="ECO:0000256" key="7">
    <source>
        <dbReference type="SAM" id="Phobius"/>
    </source>
</evidence>
<keyword evidence="10" id="KW-1185">Reference proteome</keyword>
<feature type="domain" description="ABC3 transporter permease C-terminal" evidence="8">
    <location>
        <begin position="256"/>
        <end position="374"/>
    </location>
</feature>
<name>A0ABZ1FEK0_9ACTN</name>
<comment type="subcellular location">
    <subcellularLocation>
        <location evidence="1">Cell membrane</location>
        <topology evidence="1">Multi-pass membrane protein</topology>
    </subcellularLocation>
</comment>
<feature type="transmembrane region" description="Helical" evidence="7">
    <location>
        <begin position="809"/>
        <end position="832"/>
    </location>
</feature>
<proteinExistence type="predicted"/>
<protein>
    <submittedName>
        <fullName evidence="9">ABC transporter permease</fullName>
    </submittedName>
</protein>
<evidence type="ECO:0000256" key="6">
    <source>
        <dbReference type="SAM" id="MobiDB-lite"/>
    </source>
</evidence>
<dbReference type="InterPro" id="IPR038766">
    <property type="entry name" value="Membrane_comp_ABC_pdt"/>
</dbReference>
<dbReference type="Pfam" id="PF02687">
    <property type="entry name" value="FtsX"/>
    <property type="match status" value="2"/>
</dbReference>